<proteinExistence type="predicted"/>
<feature type="region of interest" description="Disordered" evidence="1">
    <location>
        <begin position="82"/>
        <end position="114"/>
    </location>
</feature>
<evidence type="ECO:0000313" key="3">
    <source>
        <dbReference type="Proteomes" id="UP001141327"/>
    </source>
</evidence>
<gene>
    <name evidence="2" type="ORF">PAPYR_9336</name>
</gene>
<organism evidence="2 3">
    <name type="scientific">Paratrimastix pyriformis</name>
    <dbReference type="NCBI Taxonomy" id="342808"/>
    <lineage>
        <taxon>Eukaryota</taxon>
        <taxon>Metamonada</taxon>
        <taxon>Preaxostyla</taxon>
        <taxon>Paratrimastigidae</taxon>
        <taxon>Paratrimastix</taxon>
    </lineage>
</organism>
<evidence type="ECO:0000313" key="2">
    <source>
        <dbReference type="EMBL" id="KAJ4455684.1"/>
    </source>
</evidence>
<accession>A0ABQ8U8Q6</accession>
<evidence type="ECO:0000256" key="1">
    <source>
        <dbReference type="SAM" id="MobiDB-lite"/>
    </source>
</evidence>
<sequence length="225" mass="23929">MPLDQVAARYFFGDLPVISCVPIDYGALLDVDITLLLALLPLRLPSPLVACLARLSASTARWIRRQKAKHIEEAEAAAAAAAEAAQTGGRKKKKKQPKLSRAEQEQQALDAATEASLQEAREQARLLERSVAVLSQALCLGLAQSSPTCPGDIHKPSLTLFSHQVRAHPAAAVLASIPGPLRTALHEAIQEVLTEAIEAAAEAANLAPGPSVRCAPAWHDMPLKL</sequence>
<protein>
    <submittedName>
        <fullName evidence="2">Uncharacterized protein</fullName>
    </submittedName>
</protein>
<comment type="caution">
    <text evidence="2">The sequence shown here is derived from an EMBL/GenBank/DDBJ whole genome shotgun (WGS) entry which is preliminary data.</text>
</comment>
<feature type="compositionally biased region" description="Basic residues" evidence="1">
    <location>
        <begin position="89"/>
        <end position="98"/>
    </location>
</feature>
<keyword evidence="3" id="KW-1185">Reference proteome</keyword>
<dbReference type="Proteomes" id="UP001141327">
    <property type="component" value="Unassembled WGS sequence"/>
</dbReference>
<dbReference type="EMBL" id="JAPMOS010000097">
    <property type="protein sequence ID" value="KAJ4455684.1"/>
    <property type="molecule type" value="Genomic_DNA"/>
</dbReference>
<reference evidence="2" key="1">
    <citation type="journal article" date="2022" name="bioRxiv">
        <title>Genomics of Preaxostyla Flagellates Illuminates Evolutionary Transitions and the Path Towards Mitochondrial Loss.</title>
        <authorList>
            <person name="Novak L.V.F."/>
            <person name="Treitli S.C."/>
            <person name="Pyrih J."/>
            <person name="Halakuc P."/>
            <person name="Pipaliya S.V."/>
            <person name="Vacek V."/>
            <person name="Brzon O."/>
            <person name="Soukal P."/>
            <person name="Eme L."/>
            <person name="Dacks J.B."/>
            <person name="Karnkowska A."/>
            <person name="Elias M."/>
            <person name="Hampl V."/>
        </authorList>
    </citation>
    <scope>NUCLEOTIDE SEQUENCE</scope>
    <source>
        <strain evidence="2">RCP-MX</strain>
    </source>
</reference>
<name>A0ABQ8U8Q6_9EUKA</name>